<dbReference type="CDD" id="cd08946">
    <property type="entry name" value="SDR_e"/>
    <property type="match status" value="1"/>
</dbReference>
<dbReference type="InterPro" id="IPR001509">
    <property type="entry name" value="Epimerase_deHydtase"/>
</dbReference>
<evidence type="ECO:0000256" key="1">
    <source>
        <dbReference type="ARBA" id="ARBA00007637"/>
    </source>
</evidence>
<sequence length="263" mass="28623">MEIVGRGFVARNLEPIAGSHPGTVVFAAGVSSGSNASMEDFAREATMLYEVVERCRARGRRLVYLSTASKGMYGTHGPPGRERGPVFPSTPYARHKLAMEAVLRDSGLDHLVLRLTHLVGPHQRPHQFPPALVRQILSGTVYIHRGVCRDLIDIADVVMCLDRLLALGVRREVVNVGSGVAIPVQTVVAHLEERLGVVADKRLVEVRDEGRHDISIAKLTELVPEVKLCGFGPGYYAGVFEKYLPGYVAEARRGTADARAGAR</sequence>
<dbReference type="Proteomes" id="UP001596496">
    <property type="component" value="Unassembled WGS sequence"/>
</dbReference>
<evidence type="ECO:0000259" key="2">
    <source>
        <dbReference type="Pfam" id="PF01370"/>
    </source>
</evidence>
<dbReference type="RefSeq" id="WP_354923892.1">
    <property type="nucleotide sequence ID" value="NZ_JBHTCG010000007.1"/>
</dbReference>
<evidence type="ECO:0000313" key="4">
    <source>
        <dbReference type="Proteomes" id="UP001596496"/>
    </source>
</evidence>
<name>A0ABW2P523_9ACTN</name>
<dbReference type="Gene3D" id="3.40.50.720">
    <property type="entry name" value="NAD(P)-binding Rossmann-like Domain"/>
    <property type="match status" value="1"/>
</dbReference>
<organism evidence="3 4">
    <name type="scientific">Sphaerisporangium rhizosphaerae</name>
    <dbReference type="NCBI Taxonomy" id="2269375"/>
    <lineage>
        <taxon>Bacteria</taxon>
        <taxon>Bacillati</taxon>
        <taxon>Actinomycetota</taxon>
        <taxon>Actinomycetes</taxon>
        <taxon>Streptosporangiales</taxon>
        <taxon>Streptosporangiaceae</taxon>
        <taxon>Sphaerisporangium</taxon>
    </lineage>
</organism>
<reference evidence="4" key="1">
    <citation type="journal article" date="2019" name="Int. J. Syst. Evol. Microbiol.">
        <title>The Global Catalogue of Microorganisms (GCM) 10K type strain sequencing project: providing services to taxonomists for standard genome sequencing and annotation.</title>
        <authorList>
            <consortium name="The Broad Institute Genomics Platform"/>
            <consortium name="The Broad Institute Genome Sequencing Center for Infectious Disease"/>
            <person name="Wu L."/>
            <person name="Ma J."/>
        </authorList>
    </citation>
    <scope>NUCLEOTIDE SEQUENCE [LARGE SCALE GENOMIC DNA]</scope>
    <source>
        <strain evidence="4">CECT 7649</strain>
    </source>
</reference>
<dbReference type="SUPFAM" id="SSF51735">
    <property type="entry name" value="NAD(P)-binding Rossmann-fold domains"/>
    <property type="match status" value="1"/>
</dbReference>
<gene>
    <name evidence="3" type="ORF">ACFQSB_12845</name>
</gene>
<proteinExistence type="inferred from homology"/>
<dbReference type="InterPro" id="IPR036291">
    <property type="entry name" value="NAD(P)-bd_dom_sf"/>
</dbReference>
<protein>
    <submittedName>
        <fullName evidence="3">NAD-dependent epimerase/dehydratase family protein</fullName>
    </submittedName>
</protein>
<comment type="similarity">
    <text evidence="1">Belongs to the NAD(P)-dependent epimerase/dehydratase family.</text>
</comment>
<comment type="caution">
    <text evidence="3">The sequence shown here is derived from an EMBL/GenBank/DDBJ whole genome shotgun (WGS) entry which is preliminary data.</text>
</comment>
<dbReference type="Pfam" id="PF01370">
    <property type="entry name" value="Epimerase"/>
    <property type="match status" value="1"/>
</dbReference>
<evidence type="ECO:0000313" key="3">
    <source>
        <dbReference type="EMBL" id="MFC7383100.1"/>
    </source>
</evidence>
<dbReference type="PANTHER" id="PTHR43000">
    <property type="entry name" value="DTDP-D-GLUCOSE 4,6-DEHYDRATASE-RELATED"/>
    <property type="match status" value="1"/>
</dbReference>
<accession>A0ABW2P523</accession>
<feature type="domain" description="NAD-dependent epimerase/dehydratase" evidence="2">
    <location>
        <begin position="17"/>
        <end position="177"/>
    </location>
</feature>
<keyword evidence="4" id="KW-1185">Reference proteome</keyword>
<dbReference type="EMBL" id="JBHTCG010000007">
    <property type="protein sequence ID" value="MFC7383100.1"/>
    <property type="molecule type" value="Genomic_DNA"/>
</dbReference>